<evidence type="ECO:0000256" key="14">
    <source>
        <dbReference type="PROSITE-ProRule" id="PRU01356"/>
    </source>
</evidence>
<evidence type="ECO:0000256" key="5">
    <source>
        <dbReference type="ARBA" id="ARBA00022525"/>
    </source>
</evidence>
<feature type="domain" description="CFEM" evidence="17">
    <location>
        <begin position="4"/>
        <end position="113"/>
    </location>
</feature>
<evidence type="ECO:0000313" key="19">
    <source>
        <dbReference type="Proteomes" id="UP000230605"/>
    </source>
</evidence>
<keyword evidence="6" id="KW-0325">Glycoprotein</keyword>
<comment type="caution">
    <text evidence="18">The sequence shown here is derived from an EMBL/GenBank/DDBJ whole genome shotgun (WGS) entry which is preliminary data.</text>
</comment>
<keyword evidence="9 15" id="KW-1133">Transmembrane helix</keyword>
<comment type="similarity">
    <text evidence="13">Belongs to the SAT4 family.</text>
</comment>
<accession>A0A2G5HM14</accession>
<keyword evidence="11 14" id="KW-1015">Disulfide bond</keyword>
<dbReference type="AlphaFoldDB" id="A0A2G5HM14"/>
<dbReference type="PANTHER" id="PTHR33048:SF47">
    <property type="entry name" value="INTEGRAL MEMBRANE PROTEIN-RELATED"/>
    <property type="match status" value="1"/>
</dbReference>
<evidence type="ECO:0000256" key="16">
    <source>
        <dbReference type="SAM" id="SignalP"/>
    </source>
</evidence>
<evidence type="ECO:0000256" key="7">
    <source>
        <dbReference type="ARBA" id="ARBA00022692"/>
    </source>
</evidence>
<feature type="transmembrane region" description="Helical" evidence="15">
    <location>
        <begin position="131"/>
        <end position="154"/>
    </location>
</feature>
<comment type="similarity">
    <text evidence="4">Belongs to the RBT5 family.</text>
</comment>
<dbReference type="PROSITE" id="PS52012">
    <property type="entry name" value="CFEM"/>
    <property type="match status" value="1"/>
</dbReference>
<dbReference type="Pfam" id="PF20684">
    <property type="entry name" value="Fung_rhodopsin"/>
    <property type="match status" value="1"/>
</dbReference>
<evidence type="ECO:0000256" key="9">
    <source>
        <dbReference type="ARBA" id="ARBA00022989"/>
    </source>
</evidence>
<organism evidence="18 19">
    <name type="scientific">Cercospora beticola</name>
    <name type="common">Sugarbeet leaf spot fungus</name>
    <dbReference type="NCBI Taxonomy" id="122368"/>
    <lineage>
        <taxon>Eukaryota</taxon>
        <taxon>Fungi</taxon>
        <taxon>Dikarya</taxon>
        <taxon>Ascomycota</taxon>
        <taxon>Pezizomycotina</taxon>
        <taxon>Dothideomycetes</taxon>
        <taxon>Dothideomycetidae</taxon>
        <taxon>Mycosphaerellales</taxon>
        <taxon>Mycosphaerellaceae</taxon>
        <taxon>Cercospora</taxon>
    </lineage>
</organism>
<comment type="caution">
    <text evidence="14">Lacks conserved residue(s) required for the propagation of feature annotation.</text>
</comment>
<evidence type="ECO:0000256" key="1">
    <source>
        <dbReference type="ARBA" id="ARBA00004141"/>
    </source>
</evidence>
<proteinExistence type="inferred from homology"/>
<keyword evidence="12" id="KW-0449">Lipoprotein</keyword>
<feature type="transmembrane region" description="Helical" evidence="15">
    <location>
        <begin position="181"/>
        <end position="200"/>
    </location>
</feature>
<feature type="chain" id="PRO_5013572854" description="CFEM domain-containing protein" evidence="16">
    <location>
        <begin position="21"/>
        <end position="318"/>
    </location>
</feature>
<dbReference type="OrthoDB" id="3629249at2759"/>
<keyword evidence="5" id="KW-0964">Secreted</keyword>
<feature type="signal peptide" evidence="16">
    <location>
        <begin position="1"/>
        <end position="20"/>
    </location>
</feature>
<reference evidence="18 19" key="1">
    <citation type="submission" date="2015-10" db="EMBL/GenBank/DDBJ databases">
        <title>The cercosporin biosynthetic gene cluster was horizontally transferred to several fungal lineages and shown to be expanded in Cercospora beticola based on microsynteny with recipient genomes.</title>
        <authorList>
            <person name="De Jonge R."/>
            <person name="Ebert M.K."/>
            <person name="Suttle J.C."/>
            <person name="Jurick Ii W.M."/>
            <person name="Secor G.A."/>
            <person name="Thomma B.P."/>
            <person name="Van De Peer Y."/>
            <person name="Bolton M.D."/>
        </authorList>
    </citation>
    <scope>NUCLEOTIDE SEQUENCE [LARGE SCALE GENOMIC DNA]</scope>
    <source>
        <strain evidence="18 19">09-40</strain>
    </source>
</reference>
<keyword evidence="14" id="KW-0479">Metal-binding</keyword>
<keyword evidence="10 15" id="KW-0472">Membrane</keyword>
<dbReference type="InterPro" id="IPR052337">
    <property type="entry name" value="SAT4-like"/>
</dbReference>
<evidence type="ECO:0000256" key="11">
    <source>
        <dbReference type="ARBA" id="ARBA00023157"/>
    </source>
</evidence>
<dbReference type="PANTHER" id="PTHR33048">
    <property type="entry name" value="PTH11-LIKE INTEGRAL MEMBRANE PROTEIN (AFU_ORTHOLOGUE AFUA_5G11245)"/>
    <property type="match status" value="1"/>
</dbReference>
<keyword evidence="7 15" id="KW-0812">Transmembrane</keyword>
<evidence type="ECO:0000256" key="8">
    <source>
        <dbReference type="ARBA" id="ARBA00022729"/>
    </source>
</evidence>
<gene>
    <name evidence="18" type="ORF">CB0940_04684</name>
</gene>
<dbReference type="GO" id="GO:0098552">
    <property type="term" value="C:side of membrane"/>
    <property type="evidence" value="ECO:0007669"/>
    <property type="project" value="UniProtKB-KW"/>
</dbReference>
<evidence type="ECO:0000313" key="18">
    <source>
        <dbReference type="EMBL" id="PIA93587.1"/>
    </source>
</evidence>
<dbReference type="EMBL" id="LKMD01000105">
    <property type="protein sequence ID" value="PIA93587.1"/>
    <property type="molecule type" value="Genomic_DNA"/>
</dbReference>
<dbReference type="GO" id="GO:0046872">
    <property type="term" value="F:metal ion binding"/>
    <property type="evidence" value="ECO:0007669"/>
    <property type="project" value="UniProtKB-UniRule"/>
</dbReference>
<feature type="binding site" description="axial binding residue" evidence="14">
    <location>
        <position position="49"/>
    </location>
    <ligand>
        <name>heme</name>
        <dbReference type="ChEBI" id="CHEBI:30413"/>
    </ligand>
    <ligandPart>
        <name>Fe</name>
        <dbReference type="ChEBI" id="CHEBI:18248"/>
    </ligandPart>
</feature>
<evidence type="ECO:0000256" key="10">
    <source>
        <dbReference type="ARBA" id="ARBA00023136"/>
    </source>
</evidence>
<dbReference type="Proteomes" id="UP000230605">
    <property type="component" value="Chromosome 4"/>
</dbReference>
<keyword evidence="14" id="KW-0408">Iron</keyword>
<protein>
    <recommendedName>
        <fullName evidence="17">CFEM domain-containing protein</fullName>
    </recommendedName>
</protein>
<feature type="disulfide bond" evidence="14">
    <location>
        <begin position="54"/>
        <end position="87"/>
    </location>
</feature>
<name>A0A2G5HM14_CERBT</name>
<evidence type="ECO:0000256" key="4">
    <source>
        <dbReference type="ARBA" id="ARBA00010031"/>
    </source>
</evidence>
<evidence type="ECO:0000256" key="3">
    <source>
        <dbReference type="ARBA" id="ARBA00004613"/>
    </source>
</evidence>
<evidence type="ECO:0000256" key="12">
    <source>
        <dbReference type="ARBA" id="ARBA00023288"/>
    </source>
</evidence>
<dbReference type="InterPro" id="IPR008427">
    <property type="entry name" value="Extracellular_membr_CFEM_dom"/>
</dbReference>
<dbReference type="Pfam" id="PF05730">
    <property type="entry name" value="CFEM"/>
    <property type="match status" value="1"/>
</dbReference>
<evidence type="ECO:0000256" key="2">
    <source>
        <dbReference type="ARBA" id="ARBA00004589"/>
    </source>
</evidence>
<feature type="transmembrane region" description="Helical" evidence="15">
    <location>
        <begin position="101"/>
        <end position="119"/>
    </location>
</feature>
<dbReference type="GO" id="GO:0005576">
    <property type="term" value="C:extracellular region"/>
    <property type="evidence" value="ECO:0007669"/>
    <property type="project" value="UniProtKB-SubCell"/>
</dbReference>
<keyword evidence="8 16" id="KW-0732">Signal</keyword>
<sequence length="318" mass="35952">MRWLASLSAICAIWLCRVSAQANDSAPALSTCVTNCIFEFIPASGCGADAACLCDSTVYKNAVQKCLQSSCPAKEALLAGRYQSTACGEPVRSEDTTTPRVVWTMFATAAIGVVARLIFRNPYARGHGYGADDWTMLLALIFLIPFNAVVHLMAKAGTGRDIWILEPENITMLLHTFWMEGILYAVLMTIIKVSILLLYLRIWVHRQFNLSESLFHPNRRQHCGRNSYRIECRIRMHANQLCVDALGRRASRNMYRLLSPILCHIGHQRHPRPGHFYASDWETGEPTFVEREKVWGMFRLRARLTRNGSQHRQAGVSH</sequence>
<evidence type="ECO:0000256" key="13">
    <source>
        <dbReference type="ARBA" id="ARBA00038359"/>
    </source>
</evidence>
<evidence type="ECO:0000259" key="17">
    <source>
        <dbReference type="PROSITE" id="PS52012"/>
    </source>
</evidence>
<evidence type="ECO:0000256" key="15">
    <source>
        <dbReference type="SAM" id="Phobius"/>
    </source>
</evidence>
<dbReference type="InterPro" id="IPR049326">
    <property type="entry name" value="Rhodopsin_dom_fungi"/>
</dbReference>
<comment type="subcellular location">
    <subcellularLocation>
        <location evidence="2">Membrane</location>
        <topology evidence="2">Lipid-anchor</topology>
        <topology evidence="2">GPI-anchor</topology>
    </subcellularLocation>
    <subcellularLocation>
        <location evidence="1">Membrane</location>
        <topology evidence="1">Multi-pass membrane protein</topology>
    </subcellularLocation>
    <subcellularLocation>
        <location evidence="3">Secreted</location>
    </subcellularLocation>
</comment>
<keyword evidence="14" id="KW-0349">Heme</keyword>
<keyword evidence="6" id="KW-0336">GPI-anchor</keyword>
<evidence type="ECO:0000256" key="6">
    <source>
        <dbReference type="ARBA" id="ARBA00022622"/>
    </source>
</evidence>